<name>A0A136IYN7_9PEZI</name>
<evidence type="ECO:0000256" key="1">
    <source>
        <dbReference type="ARBA" id="ARBA00022737"/>
    </source>
</evidence>
<evidence type="ECO:0000256" key="2">
    <source>
        <dbReference type="ARBA" id="ARBA00023043"/>
    </source>
</evidence>
<protein>
    <submittedName>
        <fullName evidence="4">Ankyrin repeat-containing domain protein</fullName>
    </submittedName>
</protein>
<dbReference type="Proteomes" id="UP000070501">
    <property type="component" value="Unassembled WGS sequence"/>
</dbReference>
<dbReference type="InParanoid" id="A0A136IYN7"/>
<dbReference type="PROSITE" id="PS50088">
    <property type="entry name" value="ANK_REPEAT"/>
    <property type="match status" value="1"/>
</dbReference>
<dbReference type="SMART" id="SM00248">
    <property type="entry name" value="ANK"/>
    <property type="match status" value="4"/>
</dbReference>
<sequence>MSTTPTQEMLMAAAAAGDLAKFQSLCQSSRQEISPVSAQELLSAASQASQLPVVEHILDHFPNLKIDDATVRAAAGAGSAPLFSKVLAKDGSAANRSFERFGTALTAACHRRQPIEFLRYLLEHGADPNLEPDSVAYPVALAAALYPNHQATVDLMLEHGARLEHSGALGLAARRGNEASLCYLLSKGAKPDTDARTIAGDHPLHEALFGGHTGAAEILLKNGSSMDVLNRNGKSIAEMTTLLQAKGEDRTEFTALLARFGGAQSR</sequence>
<dbReference type="PROSITE" id="PS50297">
    <property type="entry name" value="ANK_REP_REGION"/>
    <property type="match status" value="1"/>
</dbReference>
<organism evidence="4 5">
    <name type="scientific">Microdochium bolleyi</name>
    <dbReference type="NCBI Taxonomy" id="196109"/>
    <lineage>
        <taxon>Eukaryota</taxon>
        <taxon>Fungi</taxon>
        <taxon>Dikarya</taxon>
        <taxon>Ascomycota</taxon>
        <taxon>Pezizomycotina</taxon>
        <taxon>Sordariomycetes</taxon>
        <taxon>Xylariomycetidae</taxon>
        <taxon>Xylariales</taxon>
        <taxon>Microdochiaceae</taxon>
        <taxon>Microdochium</taxon>
    </lineage>
</organism>
<accession>A0A136IYN7</accession>
<dbReference type="Gene3D" id="1.25.40.20">
    <property type="entry name" value="Ankyrin repeat-containing domain"/>
    <property type="match status" value="2"/>
</dbReference>
<keyword evidence="1" id="KW-0677">Repeat</keyword>
<dbReference type="PANTHER" id="PTHR24198:SF165">
    <property type="entry name" value="ANKYRIN REPEAT-CONTAINING PROTEIN-RELATED"/>
    <property type="match status" value="1"/>
</dbReference>
<evidence type="ECO:0000313" key="4">
    <source>
        <dbReference type="EMBL" id="KXJ89964.1"/>
    </source>
</evidence>
<keyword evidence="2 3" id="KW-0040">ANK repeat</keyword>
<dbReference type="EMBL" id="KQ964253">
    <property type="protein sequence ID" value="KXJ89964.1"/>
    <property type="molecule type" value="Genomic_DNA"/>
</dbReference>
<dbReference type="SUPFAM" id="SSF48403">
    <property type="entry name" value="Ankyrin repeat"/>
    <property type="match status" value="1"/>
</dbReference>
<keyword evidence="5" id="KW-1185">Reference proteome</keyword>
<dbReference type="OrthoDB" id="426293at2759"/>
<evidence type="ECO:0000313" key="5">
    <source>
        <dbReference type="Proteomes" id="UP000070501"/>
    </source>
</evidence>
<proteinExistence type="predicted"/>
<dbReference type="Pfam" id="PF00023">
    <property type="entry name" value="Ank"/>
    <property type="match status" value="2"/>
</dbReference>
<evidence type="ECO:0000256" key="3">
    <source>
        <dbReference type="PROSITE-ProRule" id="PRU00023"/>
    </source>
</evidence>
<dbReference type="STRING" id="196109.A0A136IYN7"/>
<feature type="repeat" description="ANK" evidence="3">
    <location>
        <begin position="199"/>
        <end position="231"/>
    </location>
</feature>
<dbReference type="AlphaFoldDB" id="A0A136IYN7"/>
<gene>
    <name evidence="4" type="ORF">Micbo1qcDRAFT_176539</name>
</gene>
<dbReference type="InterPro" id="IPR036770">
    <property type="entry name" value="Ankyrin_rpt-contain_sf"/>
</dbReference>
<dbReference type="PANTHER" id="PTHR24198">
    <property type="entry name" value="ANKYRIN REPEAT AND PROTEIN KINASE DOMAIN-CONTAINING PROTEIN"/>
    <property type="match status" value="1"/>
</dbReference>
<dbReference type="InterPro" id="IPR002110">
    <property type="entry name" value="Ankyrin_rpt"/>
</dbReference>
<reference evidence="5" key="1">
    <citation type="submission" date="2016-02" db="EMBL/GenBank/DDBJ databases">
        <title>Draft genome sequence of Microdochium bolleyi, a fungal endophyte of beachgrass.</title>
        <authorList>
            <consortium name="DOE Joint Genome Institute"/>
            <person name="David A.S."/>
            <person name="May G."/>
            <person name="Haridas S."/>
            <person name="Lim J."/>
            <person name="Wang M."/>
            <person name="Labutti K."/>
            <person name="Lipzen A."/>
            <person name="Barry K."/>
            <person name="Grigoriev I.V."/>
        </authorList>
    </citation>
    <scope>NUCLEOTIDE SEQUENCE [LARGE SCALE GENOMIC DNA]</scope>
    <source>
        <strain evidence="5">J235TASD1</strain>
    </source>
</reference>